<dbReference type="GeneID" id="80535640"/>
<dbReference type="RefSeq" id="YP_010797662.1">
    <property type="nucleotide sequence ID" value="NC_076232.1"/>
</dbReference>
<keyword evidence="3" id="KW-1185">Reference proteome</keyword>
<dbReference type="EMBL" id="MG969167">
    <property type="protein sequence ID" value="AYP97946.1"/>
    <property type="molecule type" value="Genomic_DNA"/>
</dbReference>
<dbReference type="Proteomes" id="UP000679071">
    <property type="component" value="Segment"/>
</dbReference>
<proteinExistence type="predicted"/>
<feature type="compositionally biased region" description="Basic residues" evidence="1">
    <location>
        <begin position="274"/>
        <end position="283"/>
    </location>
</feature>
<feature type="region of interest" description="Disordered" evidence="1">
    <location>
        <begin position="248"/>
        <end position="292"/>
    </location>
</feature>
<evidence type="ECO:0000256" key="1">
    <source>
        <dbReference type="SAM" id="MobiDB-lite"/>
    </source>
</evidence>
<evidence type="ECO:0000313" key="3">
    <source>
        <dbReference type="Proteomes" id="UP000679071"/>
    </source>
</evidence>
<organism evidence="2 3">
    <name type="scientific">Mauternbach virus</name>
    <dbReference type="NCBI Taxonomy" id="2486603"/>
    <lineage>
        <taxon>Viruses</taxon>
        <taxon>Viruses incertae sedis</taxon>
        <taxon>Naldaviricetes</taxon>
        <taxon>Lefavirales</taxon>
        <taxon>Nudiviridae</taxon>
        <taxon>Alphanudivirus</taxon>
        <taxon>Alphanudivirus quartudromelanogasteris</taxon>
    </lineage>
</organism>
<feature type="compositionally biased region" description="Low complexity" evidence="1">
    <location>
        <begin position="156"/>
        <end position="165"/>
    </location>
</feature>
<dbReference type="KEGG" id="vg:80535640"/>
<feature type="compositionally biased region" description="Low complexity" evidence="1">
    <location>
        <begin position="250"/>
        <end position="273"/>
    </location>
</feature>
<name>A0A3G3E650_9VIRU</name>
<protein>
    <submittedName>
        <fullName evidence="2">LEF-3</fullName>
    </submittedName>
</protein>
<feature type="region of interest" description="Disordered" evidence="1">
    <location>
        <begin position="149"/>
        <end position="171"/>
    </location>
</feature>
<sequence length="292" mass="33113">MVIKKIKQELLAERKTRNFNFAISAIPLCKTDTKCVNAIFHKSFHGNILIGLNSCNLPVIAWRDIDGIVPIRAKIVKTSSFHSIIDELQPKCLYLNDGESLRPLSTLKCDSLQRYTDKNLLEILKDIQLGINKQHSNVESDITFNILDDSSRRSNSKSNNINGNDNDNDDNVDSFDGGCINTNIISNNPINTTAATISTKNIIDKPPTFRELQSMEPDITRREYKKFCKEFALLISIKTTNDQYTDDNDNNNVNIDQTSETTATATAQQQNCQRARRRRRRYGRGVNKTVNL</sequence>
<reference evidence="3" key="1">
    <citation type="submission" date="2018-02" db="EMBL/GenBank/DDBJ databases">
        <title>A New Nudivirus from Drosophila melanogaster.</title>
        <authorList>
            <consortium name="DrosEU"/>
            <person name="Obbard D.J."/>
            <person name="Staubach F."/>
            <person name="Betancourt A."/>
        </authorList>
    </citation>
    <scope>NUCLEOTIDE SEQUENCE [LARGE SCALE GENOMIC DNA]</scope>
</reference>
<accession>A0A3G3E650</accession>
<evidence type="ECO:0000313" key="2">
    <source>
        <dbReference type="EMBL" id="AYP97946.1"/>
    </source>
</evidence>